<name>A0A6J6GFD9_9ZZZZ</name>
<reference evidence="1" key="1">
    <citation type="submission" date="2020-05" db="EMBL/GenBank/DDBJ databases">
        <authorList>
            <person name="Chiriac C."/>
            <person name="Salcher M."/>
            <person name="Ghai R."/>
            <person name="Kavagutti S V."/>
        </authorList>
    </citation>
    <scope>NUCLEOTIDE SEQUENCE</scope>
</reference>
<gene>
    <name evidence="1" type="ORF">UFOPK1807_00757</name>
</gene>
<accession>A0A6J6GFD9</accession>
<proteinExistence type="predicted"/>
<protein>
    <submittedName>
        <fullName evidence="1">Unannotated protein</fullName>
    </submittedName>
</protein>
<dbReference type="EMBL" id="CAEZUI010000096">
    <property type="protein sequence ID" value="CAB4599927.1"/>
    <property type="molecule type" value="Genomic_DNA"/>
</dbReference>
<evidence type="ECO:0000313" key="1">
    <source>
        <dbReference type="EMBL" id="CAB4599927.1"/>
    </source>
</evidence>
<organism evidence="1">
    <name type="scientific">freshwater metagenome</name>
    <dbReference type="NCBI Taxonomy" id="449393"/>
    <lineage>
        <taxon>unclassified sequences</taxon>
        <taxon>metagenomes</taxon>
        <taxon>ecological metagenomes</taxon>
    </lineage>
</organism>
<dbReference type="AlphaFoldDB" id="A0A6J6GFD9"/>
<sequence length="45" mass="5321">MKKVDEALDQLIKYERNFLTELSQKEFDQLADLLSKLASNFDEDK</sequence>